<sequence>MPRRTPHPPGNSHTPKLSAHQGIVEFGGPLANERDTSFDPSRGSGVFAVHEGRVQGAQFPDGGLQGVRHAAH</sequence>
<name>A0ABN2RCG5_9PSEU</name>
<keyword evidence="3" id="KW-1185">Reference proteome</keyword>
<proteinExistence type="predicted"/>
<comment type="caution">
    <text evidence="2">The sequence shown here is derived from an EMBL/GenBank/DDBJ whole genome shotgun (WGS) entry which is preliminary data.</text>
</comment>
<accession>A0ABN2RCG5</accession>
<protein>
    <submittedName>
        <fullName evidence="2">Uncharacterized protein</fullName>
    </submittedName>
</protein>
<evidence type="ECO:0000313" key="3">
    <source>
        <dbReference type="Proteomes" id="UP001501116"/>
    </source>
</evidence>
<evidence type="ECO:0000256" key="1">
    <source>
        <dbReference type="SAM" id="MobiDB-lite"/>
    </source>
</evidence>
<dbReference type="EMBL" id="BAAANN010000017">
    <property type="protein sequence ID" value="GAA1966804.1"/>
    <property type="molecule type" value="Genomic_DNA"/>
</dbReference>
<organism evidence="2 3">
    <name type="scientific">Amycolatopsis minnesotensis</name>
    <dbReference type="NCBI Taxonomy" id="337894"/>
    <lineage>
        <taxon>Bacteria</taxon>
        <taxon>Bacillati</taxon>
        <taxon>Actinomycetota</taxon>
        <taxon>Actinomycetes</taxon>
        <taxon>Pseudonocardiales</taxon>
        <taxon>Pseudonocardiaceae</taxon>
        <taxon>Amycolatopsis</taxon>
    </lineage>
</organism>
<reference evidence="2 3" key="1">
    <citation type="journal article" date="2019" name="Int. J. Syst. Evol. Microbiol.">
        <title>The Global Catalogue of Microorganisms (GCM) 10K type strain sequencing project: providing services to taxonomists for standard genome sequencing and annotation.</title>
        <authorList>
            <consortium name="The Broad Institute Genomics Platform"/>
            <consortium name="The Broad Institute Genome Sequencing Center for Infectious Disease"/>
            <person name="Wu L."/>
            <person name="Ma J."/>
        </authorList>
    </citation>
    <scope>NUCLEOTIDE SEQUENCE [LARGE SCALE GENOMIC DNA]</scope>
    <source>
        <strain evidence="2 3">JCM 14545</strain>
    </source>
</reference>
<dbReference type="Proteomes" id="UP001501116">
    <property type="component" value="Unassembled WGS sequence"/>
</dbReference>
<gene>
    <name evidence="2" type="ORF">GCM10009754_44170</name>
</gene>
<evidence type="ECO:0000313" key="2">
    <source>
        <dbReference type="EMBL" id="GAA1966804.1"/>
    </source>
</evidence>
<feature type="region of interest" description="Disordered" evidence="1">
    <location>
        <begin position="1"/>
        <end position="21"/>
    </location>
</feature>